<keyword evidence="2" id="KW-1185">Reference proteome</keyword>
<dbReference type="EMBL" id="BPLR01007144">
    <property type="protein sequence ID" value="GIY14798.1"/>
    <property type="molecule type" value="Genomic_DNA"/>
</dbReference>
<dbReference type="AlphaFoldDB" id="A0AAV4QXP4"/>
<reference evidence="1 2" key="1">
    <citation type="submission" date="2021-06" db="EMBL/GenBank/DDBJ databases">
        <title>Caerostris extrusa draft genome.</title>
        <authorList>
            <person name="Kono N."/>
            <person name="Arakawa K."/>
        </authorList>
    </citation>
    <scope>NUCLEOTIDE SEQUENCE [LARGE SCALE GENOMIC DNA]</scope>
</reference>
<dbReference type="Proteomes" id="UP001054945">
    <property type="component" value="Unassembled WGS sequence"/>
</dbReference>
<sequence length="70" mass="8155">MVFATANAKDGDIWPRKINWLKSFFNLRKSEDRFNSPNPTPKFVVRDWYGPRGPLLTFRHNGSTVQRSTS</sequence>
<evidence type="ECO:0000313" key="2">
    <source>
        <dbReference type="Proteomes" id="UP001054945"/>
    </source>
</evidence>
<evidence type="ECO:0000313" key="1">
    <source>
        <dbReference type="EMBL" id="GIY14798.1"/>
    </source>
</evidence>
<proteinExistence type="predicted"/>
<organism evidence="1 2">
    <name type="scientific">Caerostris extrusa</name>
    <name type="common">Bark spider</name>
    <name type="synonym">Caerostris bankana</name>
    <dbReference type="NCBI Taxonomy" id="172846"/>
    <lineage>
        <taxon>Eukaryota</taxon>
        <taxon>Metazoa</taxon>
        <taxon>Ecdysozoa</taxon>
        <taxon>Arthropoda</taxon>
        <taxon>Chelicerata</taxon>
        <taxon>Arachnida</taxon>
        <taxon>Araneae</taxon>
        <taxon>Araneomorphae</taxon>
        <taxon>Entelegynae</taxon>
        <taxon>Araneoidea</taxon>
        <taxon>Araneidae</taxon>
        <taxon>Caerostris</taxon>
    </lineage>
</organism>
<name>A0AAV4QXP4_CAEEX</name>
<accession>A0AAV4QXP4</accession>
<comment type="caution">
    <text evidence="1">The sequence shown here is derived from an EMBL/GenBank/DDBJ whole genome shotgun (WGS) entry which is preliminary data.</text>
</comment>
<gene>
    <name evidence="1" type="ORF">CEXT_610811</name>
</gene>
<protein>
    <submittedName>
        <fullName evidence="1">Uncharacterized protein</fullName>
    </submittedName>
</protein>